<dbReference type="InterPro" id="IPR051266">
    <property type="entry name" value="CLCR"/>
</dbReference>
<dbReference type="SMART" id="SM00327">
    <property type="entry name" value="VWA"/>
    <property type="match status" value="1"/>
</dbReference>
<dbReference type="PANTHER" id="PTHR10579:SF43">
    <property type="entry name" value="ZINC FINGER (C3HC4-TYPE RING FINGER) FAMILY PROTEIN"/>
    <property type="match status" value="1"/>
</dbReference>
<accession>A0A563W5J3</accession>
<sequence>MKVNIKSCLSDNCVDSSSRNTQRQLTLDISAIADRQEQSLPLNLCLILDCSGSMTNEPLETVKQAAISIIEKLHPGDRLSIIAFNHKAKAIVTNQPVGDIIHIKQQINLLKADGGTSIDEGLKLGIKEISAGKRNAVSHIFLLTDGENEHGDNKRCLKLARLASEYKITINTLGFGENWNQDVLEQIADSATGALAYIEQPKKAITEFEQLFTRLQSVGLTDARLTLELMPGVRLAELKPIAQVSPETIELTVVPDGNYFTVRLGDIMTDRERTILINLYIGQLSPGQHQIAAIQVAYDAPAAGKENIHSDIIPIEVKASTHYQPETNLQVKKSVLTLAKYRQTQIAEAKLQSGDTAGAVTMLQTAAKTALQLGDDAGATVLQQSATRLQVGEELSEGEKKKTRLASKTIIKA</sequence>
<name>A0A563W5J3_9CYAN</name>
<dbReference type="Proteomes" id="UP000320055">
    <property type="component" value="Unassembled WGS sequence"/>
</dbReference>
<dbReference type="InterPro" id="IPR036465">
    <property type="entry name" value="vWFA_dom_sf"/>
</dbReference>
<keyword evidence="3" id="KW-1185">Reference proteome</keyword>
<proteinExistence type="predicted"/>
<dbReference type="EMBL" id="CAACVJ010000708">
    <property type="protein sequence ID" value="VEP18969.1"/>
    <property type="molecule type" value="Genomic_DNA"/>
</dbReference>
<dbReference type="InterPro" id="IPR002035">
    <property type="entry name" value="VWF_A"/>
</dbReference>
<dbReference type="PANTHER" id="PTHR10579">
    <property type="entry name" value="CALCIUM-ACTIVATED CHLORIDE CHANNEL REGULATOR"/>
    <property type="match status" value="1"/>
</dbReference>
<dbReference type="PROSITE" id="PS50234">
    <property type="entry name" value="VWFA"/>
    <property type="match status" value="1"/>
</dbReference>
<reference evidence="2 3" key="1">
    <citation type="submission" date="2019-01" db="EMBL/GenBank/DDBJ databases">
        <authorList>
            <person name="Brito A."/>
        </authorList>
    </citation>
    <scope>NUCLEOTIDE SEQUENCE [LARGE SCALE GENOMIC DNA]</scope>
    <source>
        <strain evidence="2">1</strain>
    </source>
</reference>
<dbReference type="Pfam" id="PF00092">
    <property type="entry name" value="VWA"/>
    <property type="match status" value="1"/>
</dbReference>
<evidence type="ECO:0000313" key="3">
    <source>
        <dbReference type="Proteomes" id="UP000320055"/>
    </source>
</evidence>
<dbReference type="RefSeq" id="WP_144868583.1">
    <property type="nucleotide sequence ID" value="NZ_LR213855.1"/>
</dbReference>
<dbReference type="OrthoDB" id="571198at2"/>
<dbReference type="Gene3D" id="3.40.50.410">
    <property type="entry name" value="von Willebrand factor, type A domain"/>
    <property type="match status" value="1"/>
</dbReference>
<evidence type="ECO:0000313" key="2">
    <source>
        <dbReference type="EMBL" id="VEP18969.1"/>
    </source>
</evidence>
<feature type="domain" description="VWFA" evidence="1">
    <location>
        <begin position="43"/>
        <end position="215"/>
    </location>
</feature>
<organism evidence="2 3">
    <name type="scientific">Hyella patelloides LEGE 07179</name>
    <dbReference type="NCBI Taxonomy" id="945734"/>
    <lineage>
        <taxon>Bacteria</taxon>
        <taxon>Bacillati</taxon>
        <taxon>Cyanobacteriota</taxon>
        <taxon>Cyanophyceae</taxon>
        <taxon>Pleurocapsales</taxon>
        <taxon>Hyellaceae</taxon>
        <taxon>Hyella</taxon>
    </lineage>
</organism>
<evidence type="ECO:0000259" key="1">
    <source>
        <dbReference type="PROSITE" id="PS50234"/>
    </source>
</evidence>
<dbReference type="AlphaFoldDB" id="A0A563W5J3"/>
<gene>
    <name evidence="2" type="ORF">H1P_990007</name>
</gene>
<protein>
    <recommendedName>
        <fullName evidence="1">VWFA domain-containing protein</fullName>
    </recommendedName>
</protein>
<dbReference type="SUPFAM" id="SSF53300">
    <property type="entry name" value="vWA-like"/>
    <property type="match status" value="1"/>
</dbReference>